<organism evidence="1 2">
    <name type="scientific">Aerophobetes bacterium</name>
    <dbReference type="NCBI Taxonomy" id="2030807"/>
    <lineage>
        <taxon>Bacteria</taxon>
        <taxon>Candidatus Aerophobota</taxon>
    </lineage>
</organism>
<comment type="caution">
    <text evidence="1">The sequence shown here is derived from an EMBL/GenBank/DDBJ whole genome shotgun (WGS) entry which is preliminary data.</text>
</comment>
<dbReference type="AlphaFoldDB" id="A0A523WA77"/>
<name>A0A523WA77_UNCAE</name>
<dbReference type="CDD" id="cd07812">
    <property type="entry name" value="SRPBCC"/>
    <property type="match status" value="1"/>
</dbReference>
<evidence type="ECO:0000313" key="1">
    <source>
        <dbReference type="EMBL" id="TET63927.1"/>
    </source>
</evidence>
<dbReference type="EMBL" id="SOIZ01000077">
    <property type="protein sequence ID" value="TET63927.1"/>
    <property type="molecule type" value="Genomic_DNA"/>
</dbReference>
<dbReference type="Proteomes" id="UP000319130">
    <property type="component" value="Unassembled WGS sequence"/>
</dbReference>
<evidence type="ECO:0000313" key="2">
    <source>
        <dbReference type="Proteomes" id="UP000319130"/>
    </source>
</evidence>
<dbReference type="InterPro" id="IPR019587">
    <property type="entry name" value="Polyketide_cyclase/dehydratase"/>
</dbReference>
<protein>
    <submittedName>
        <fullName evidence="1">SRPBCC family protein</fullName>
    </submittedName>
</protein>
<proteinExistence type="predicted"/>
<dbReference type="InterPro" id="IPR023393">
    <property type="entry name" value="START-like_dom_sf"/>
</dbReference>
<accession>A0A523WA77</accession>
<dbReference type="SUPFAM" id="SSF55961">
    <property type="entry name" value="Bet v1-like"/>
    <property type="match status" value="1"/>
</dbReference>
<dbReference type="Pfam" id="PF10604">
    <property type="entry name" value="Polyketide_cyc2"/>
    <property type="match status" value="1"/>
</dbReference>
<reference evidence="1 2" key="1">
    <citation type="submission" date="2019-03" db="EMBL/GenBank/DDBJ databases">
        <title>Metabolic potential of uncultured bacteria and archaea associated with petroleum seepage in deep-sea sediments.</title>
        <authorList>
            <person name="Dong X."/>
            <person name="Hubert C."/>
        </authorList>
    </citation>
    <scope>NUCLEOTIDE SEQUENCE [LARGE SCALE GENOMIC DNA]</scope>
    <source>
        <strain evidence="1">E29_bin52</strain>
    </source>
</reference>
<sequence>MITLRDSVEIRTTPEKVFEWFMHFDENYVSWHPDHMKCSYLKGKQFEEGSVLYAEEYLHGKLHRMKFLTREVEPNKRVEYRMLFPASIICKGGSFIMEGNGG</sequence>
<dbReference type="Gene3D" id="3.30.530.20">
    <property type="match status" value="1"/>
</dbReference>
<gene>
    <name evidence="1" type="ORF">E3J48_01820</name>
</gene>